<comment type="subunit">
    <text evidence="2">Part of the 50S ribosomal subunit.</text>
</comment>
<evidence type="ECO:0000256" key="5">
    <source>
        <dbReference type="RuleBase" id="RU000564"/>
    </source>
</evidence>
<dbReference type="RefSeq" id="WP_104812523.1">
    <property type="nucleotide sequence ID" value="NZ_MQUB01000001.1"/>
</dbReference>
<dbReference type="AlphaFoldDB" id="A0A2S7KPQ0"/>
<dbReference type="OrthoDB" id="9803251at2"/>
<dbReference type="GO" id="GO:0006412">
    <property type="term" value="P:translation"/>
    <property type="evidence" value="ECO:0007669"/>
    <property type="project" value="InterPro"/>
</dbReference>
<dbReference type="NCBIfam" id="NF002462">
    <property type="entry name" value="PRK01678.1"/>
    <property type="match status" value="1"/>
</dbReference>
<comment type="similarity">
    <text evidence="1">Belongs to the bacterial ribosomal protein bL31 family. Type B subfamily.</text>
</comment>
<comment type="caution">
    <text evidence="6">The sequence shown here is derived from an EMBL/GenBank/DDBJ whole genome shotgun (WGS) entry which is preliminary data.</text>
</comment>
<dbReference type="PRINTS" id="PR01249">
    <property type="entry name" value="RIBOSOMALL31"/>
</dbReference>
<dbReference type="EMBL" id="MQUB01000001">
    <property type="protein sequence ID" value="PQB04595.1"/>
    <property type="molecule type" value="Genomic_DNA"/>
</dbReference>
<dbReference type="NCBIfam" id="TIGR00105">
    <property type="entry name" value="L31"/>
    <property type="match status" value="1"/>
</dbReference>
<dbReference type="Proteomes" id="UP000239800">
    <property type="component" value="Unassembled WGS sequence"/>
</dbReference>
<dbReference type="GO" id="GO:0003735">
    <property type="term" value="F:structural constituent of ribosome"/>
    <property type="evidence" value="ECO:0007669"/>
    <property type="project" value="InterPro"/>
</dbReference>
<evidence type="ECO:0000256" key="4">
    <source>
        <dbReference type="ARBA" id="ARBA00023274"/>
    </source>
</evidence>
<proteinExistence type="inferred from homology"/>
<evidence type="ECO:0000256" key="1">
    <source>
        <dbReference type="ARBA" id="ARBA00008196"/>
    </source>
</evidence>
<keyword evidence="7" id="KW-1185">Reference proteome</keyword>
<dbReference type="SUPFAM" id="SSF143800">
    <property type="entry name" value="L28p-like"/>
    <property type="match status" value="1"/>
</dbReference>
<protein>
    <recommendedName>
        <fullName evidence="5">50S ribosomal protein L31</fullName>
    </recommendedName>
</protein>
<reference evidence="6 7" key="1">
    <citation type="submission" date="2016-11" db="EMBL/GenBank/DDBJ databases">
        <title>Trade-off between light-utilization and light-protection in marine flavobacteria.</title>
        <authorList>
            <person name="Kumagai Y."/>
        </authorList>
    </citation>
    <scope>NUCLEOTIDE SEQUENCE [LARGE SCALE GENOMIC DNA]</scope>
    <source>
        <strain evidence="6 7">NBRC 107741</strain>
    </source>
</reference>
<dbReference type="InterPro" id="IPR034704">
    <property type="entry name" value="Ribosomal_bL28/bL31-like_sf"/>
</dbReference>
<evidence type="ECO:0000256" key="2">
    <source>
        <dbReference type="ARBA" id="ARBA00011838"/>
    </source>
</evidence>
<evidence type="ECO:0000313" key="7">
    <source>
        <dbReference type="Proteomes" id="UP000239800"/>
    </source>
</evidence>
<keyword evidence="4 5" id="KW-0687">Ribonucleoprotein</keyword>
<dbReference type="Pfam" id="PF01197">
    <property type="entry name" value="Ribosomal_L31"/>
    <property type="match status" value="1"/>
</dbReference>
<name>A0A2S7KPQ0_9FLAO</name>
<dbReference type="InterPro" id="IPR042105">
    <property type="entry name" value="Ribosomal_bL31_sf"/>
</dbReference>
<dbReference type="PANTHER" id="PTHR33280">
    <property type="entry name" value="50S RIBOSOMAL PROTEIN L31, CHLOROPLASTIC"/>
    <property type="match status" value="1"/>
</dbReference>
<dbReference type="InterPro" id="IPR002150">
    <property type="entry name" value="Ribosomal_bL31"/>
</dbReference>
<dbReference type="PROSITE" id="PS01143">
    <property type="entry name" value="RIBOSOMAL_L31"/>
    <property type="match status" value="1"/>
</dbReference>
<gene>
    <name evidence="6" type="ORF">BST85_06555</name>
</gene>
<dbReference type="GO" id="GO:1990904">
    <property type="term" value="C:ribonucleoprotein complex"/>
    <property type="evidence" value="ECO:0007669"/>
    <property type="project" value="UniProtKB-KW"/>
</dbReference>
<accession>A0A2S7KPQ0</accession>
<dbReference type="InterPro" id="IPR027493">
    <property type="entry name" value="Ribosomal_bL31_B"/>
</dbReference>
<keyword evidence="3 5" id="KW-0689">Ribosomal protein</keyword>
<dbReference type="Gene3D" id="4.10.830.30">
    <property type="entry name" value="Ribosomal protein L31"/>
    <property type="match status" value="1"/>
</dbReference>
<organism evidence="6 7">
    <name type="scientific">Aureitalea marina</name>
    <dbReference type="NCBI Taxonomy" id="930804"/>
    <lineage>
        <taxon>Bacteria</taxon>
        <taxon>Pseudomonadati</taxon>
        <taxon>Bacteroidota</taxon>
        <taxon>Flavobacteriia</taxon>
        <taxon>Flavobacteriales</taxon>
        <taxon>Flavobacteriaceae</taxon>
        <taxon>Aureitalea</taxon>
    </lineage>
</organism>
<evidence type="ECO:0000256" key="3">
    <source>
        <dbReference type="ARBA" id="ARBA00022980"/>
    </source>
</evidence>
<evidence type="ECO:0000313" key="6">
    <source>
        <dbReference type="EMBL" id="PQB04595.1"/>
    </source>
</evidence>
<dbReference type="PANTHER" id="PTHR33280:SF1">
    <property type="entry name" value="LARGE RIBOSOMAL SUBUNIT PROTEIN BL31C"/>
    <property type="match status" value="1"/>
</dbReference>
<dbReference type="GO" id="GO:0005840">
    <property type="term" value="C:ribosome"/>
    <property type="evidence" value="ECO:0007669"/>
    <property type="project" value="UniProtKB-KW"/>
</dbReference>
<sequence length="89" mass="10256">MKTGIHPESYRLVAFKDMSNDDVFITKSTADTKETIEIEGVEYPLVKLEISRTSHPYYTGKHKLVDTAGRIDKFKNKYAKFKKAPKTEE</sequence>